<accession>A0AA88HWP8</accession>
<comment type="caution">
    <text evidence="1">The sequence shown here is derived from an EMBL/GenBank/DDBJ whole genome shotgun (WGS) entry which is preliminary data.</text>
</comment>
<evidence type="ECO:0000313" key="1">
    <source>
        <dbReference type="EMBL" id="KAK2719530.1"/>
    </source>
</evidence>
<gene>
    <name evidence="1" type="ORF">QYM36_005120</name>
</gene>
<reference evidence="1" key="1">
    <citation type="submission" date="2023-07" db="EMBL/GenBank/DDBJ databases">
        <title>Chromosome-level genome assembly of Artemia franciscana.</title>
        <authorList>
            <person name="Jo E."/>
        </authorList>
    </citation>
    <scope>NUCLEOTIDE SEQUENCE</scope>
    <source>
        <tissue evidence="1">Whole body</tissue>
    </source>
</reference>
<name>A0AA88HWP8_ARTSF</name>
<protein>
    <submittedName>
        <fullName evidence="1">Uncharacterized protein</fullName>
    </submittedName>
</protein>
<organism evidence="1 2">
    <name type="scientific">Artemia franciscana</name>
    <name type="common">Brine shrimp</name>
    <name type="synonym">Artemia sanfranciscana</name>
    <dbReference type="NCBI Taxonomy" id="6661"/>
    <lineage>
        <taxon>Eukaryota</taxon>
        <taxon>Metazoa</taxon>
        <taxon>Ecdysozoa</taxon>
        <taxon>Arthropoda</taxon>
        <taxon>Crustacea</taxon>
        <taxon>Branchiopoda</taxon>
        <taxon>Anostraca</taxon>
        <taxon>Artemiidae</taxon>
        <taxon>Artemia</taxon>
    </lineage>
</organism>
<sequence length="111" mass="12337">MFSLQLRSKQFRNIQEAVVTLQEMACDNEDPADIIIIPHDVDEVSDEGEGNDEAAKADIPQSFSRNVAGTIEIRATLAVPEADSYVLPIVIPTRNRKPWTTSKINTDQTPQ</sequence>
<dbReference type="Proteomes" id="UP001187531">
    <property type="component" value="Unassembled WGS sequence"/>
</dbReference>
<proteinExistence type="predicted"/>
<dbReference type="AlphaFoldDB" id="A0AA88HWP8"/>
<evidence type="ECO:0000313" key="2">
    <source>
        <dbReference type="Proteomes" id="UP001187531"/>
    </source>
</evidence>
<keyword evidence="2" id="KW-1185">Reference proteome</keyword>
<dbReference type="EMBL" id="JAVRJZ010000008">
    <property type="protein sequence ID" value="KAK2719530.1"/>
    <property type="molecule type" value="Genomic_DNA"/>
</dbReference>